<dbReference type="AlphaFoldDB" id="A0A422NVA4"/>
<dbReference type="InterPro" id="IPR000237">
    <property type="entry name" value="GRIP_dom"/>
</dbReference>
<sequence>MELLEEFEALQDELKVTQGENETFLTELRELRRKLAQGNGTNSTQKAPLDPQHGSLTLPEAVARIAELEGGTMRLSEELCETKKQLIAAKHQANPKETTRLQVLEGQQLSYLRCAVVKLLCAKEGGSVGRGLFPVLSTLLQFSQDDLHQIYSAHSDWVKRRF</sequence>
<name>A0A422NVA4_TRYRA</name>
<dbReference type="RefSeq" id="XP_029240952.1">
    <property type="nucleotide sequence ID" value="XM_029379213.1"/>
</dbReference>
<dbReference type="EMBL" id="MKGL01000048">
    <property type="protein sequence ID" value="RNF09403.1"/>
    <property type="molecule type" value="Genomic_DNA"/>
</dbReference>
<reference evidence="2 3" key="1">
    <citation type="journal article" date="2018" name="BMC Genomics">
        <title>Genomic comparison of Trypanosoma conorhini and Trypanosoma rangeli to Trypanosoma cruzi strains of high and low virulence.</title>
        <authorList>
            <person name="Bradwell K.R."/>
            <person name="Koparde V.N."/>
            <person name="Matveyev A.V."/>
            <person name="Serrano M.G."/>
            <person name="Alves J.M."/>
            <person name="Parikh H."/>
            <person name="Huang B."/>
            <person name="Lee V."/>
            <person name="Espinosa-Alvarez O."/>
            <person name="Ortiz P.A."/>
            <person name="Costa-Martins A.G."/>
            <person name="Teixeira M.M."/>
            <person name="Buck G.A."/>
        </authorList>
    </citation>
    <scope>NUCLEOTIDE SEQUENCE [LARGE SCALE GENOMIC DNA]</scope>
    <source>
        <strain evidence="2 3">AM80</strain>
    </source>
</reference>
<gene>
    <name evidence="2" type="ORF">TraAM80_02201</name>
</gene>
<dbReference type="Proteomes" id="UP000283634">
    <property type="component" value="Unassembled WGS sequence"/>
</dbReference>
<protein>
    <recommendedName>
        <fullName evidence="1">GRIP domain-containing protein</fullName>
    </recommendedName>
</protein>
<comment type="caution">
    <text evidence="2">The sequence shown here is derived from an EMBL/GenBank/DDBJ whole genome shotgun (WGS) entry which is preliminary data.</text>
</comment>
<feature type="domain" description="GRIP" evidence="1">
    <location>
        <begin position="102"/>
        <end position="153"/>
    </location>
</feature>
<proteinExistence type="predicted"/>
<keyword evidence="3" id="KW-1185">Reference proteome</keyword>
<evidence type="ECO:0000313" key="3">
    <source>
        <dbReference type="Proteomes" id="UP000283634"/>
    </source>
</evidence>
<dbReference type="OrthoDB" id="1926336at2759"/>
<dbReference type="Pfam" id="PF01465">
    <property type="entry name" value="GRIP"/>
    <property type="match status" value="1"/>
</dbReference>
<accession>A0A422NVA4</accession>
<evidence type="ECO:0000313" key="2">
    <source>
        <dbReference type="EMBL" id="RNF09403.1"/>
    </source>
</evidence>
<dbReference type="GeneID" id="40326134"/>
<organism evidence="2 3">
    <name type="scientific">Trypanosoma rangeli</name>
    <dbReference type="NCBI Taxonomy" id="5698"/>
    <lineage>
        <taxon>Eukaryota</taxon>
        <taxon>Discoba</taxon>
        <taxon>Euglenozoa</taxon>
        <taxon>Kinetoplastea</taxon>
        <taxon>Metakinetoplastina</taxon>
        <taxon>Trypanosomatida</taxon>
        <taxon>Trypanosomatidae</taxon>
        <taxon>Trypanosoma</taxon>
        <taxon>Herpetosoma</taxon>
    </lineage>
</organism>
<evidence type="ECO:0000259" key="1">
    <source>
        <dbReference type="PROSITE" id="PS50913"/>
    </source>
</evidence>
<dbReference type="PROSITE" id="PS50913">
    <property type="entry name" value="GRIP"/>
    <property type="match status" value="1"/>
</dbReference>